<feature type="signal peptide" evidence="5">
    <location>
        <begin position="1"/>
        <end position="17"/>
    </location>
</feature>
<keyword evidence="8" id="KW-1185">Reference proteome</keyword>
<dbReference type="PANTHER" id="PTHR33546">
    <property type="entry name" value="LARGE, MULTIFUNCTIONAL SECRETED PROTEIN-RELATED"/>
    <property type="match status" value="1"/>
</dbReference>
<evidence type="ECO:0000256" key="3">
    <source>
        <dbReference type="ARBA" id="ARBA00023004"/>
    </source>
</evidence>
<dbReference type="PANTHER" id="PTHR33546:SF1">
    <property type="entry name" value="LARGE, MULTIFUNCTIONAL SECRETED PROTEIN"/>
    <property type="match status" value="1"/>
</dbReference>
<dbReference type="Gene3D" id="1.10.760.10">
    <property type="entry name" value="Cytochrome c-like domain"/>
    <property type="match status" value="4"/>
</dbReference>
<dbReference type="GO" id="GO:0020037">
    <property type="term" value="F:heme binding"/>
    <property type="evidence" value="ECO:0007669"/>
    <property type="project" value="InterPro"/>
</dbReference>
<keyword evidence="5" id="KW-0732">Signal</keyword>
<dbReference type="GO" id="GO:0046872">
    <property type="term" value="F:metal ion binding"/>
    <property type="evidence" value="ECO:0007669"/>
    <property type="project" value="UniProtKB-KW"/>
</dbReference>
<keyword evidence="2 4" id="KW-0479">Metal-binding</keyword>
<protein>
    <submittedName>
        <fullName evidence="7">Cytochrome c</fullName>
    </submittedName>
</protein>
<evidence type="ECO:0000313" key="8">
    <source>
        <dbReference type="Proteomes" id="UP000315017"/>
    </source>
</evidence>
<dbReference type="EMBL" id="CP036274">
    <property type="protein sequence ID" value="QDU30282.1"/>
    <property type="molecule type" value="Genomic_DNA"/>
</dbReference>
<evidence type="ECO:0000256" key="1">
    <source>
        <dbReference type="ARBA" id="ARBA00022617"/>
    </source>
</evidence>
<dbReference type="PROSITE" id="PS51007">
    <property type="entry name" value="CYTC"/>
    <property type="match status" value="4"/>
</dbReference>
<keyword evidence="3 4" id="KW-0408">Iron</keyword>
<sequence precursor="true">MMNVLLSWLVIANSVVAAGSPALPGFHPLTESQAGDVLIAELRCAACHAGTLRRSFAEKAAPDLTEAGSRISPAYLRRFLTSPASVHPGSTMPDILATRPEAERNQIAEALAHFLVAQSKLPFTANLSPSFDWEQGKALFHSVGCVACHGPKEAFADAPLKRDEEAEEDEDPQVKARKAIKPIAVPLGHVTGKYSVKSLSEFLFQPLRVRSSGRMPDMKLTPAESLAIAGYLVGEEAKQEQALVPQDVLVAKGKKYFRELNCAACHALPGMTAAPLGRSLTNAEPGGGCLSKTSNRSPRFQLSDAQVKAIAMALREKPERETDQLVAAKTLTAFRCIACHVRDDYGGVPDAYNPHFLGSEQKLGDDGRIPPPLTLIGAKLQPAWFKKVLFDGESVRHYMSTRMPQYGSANLQHLPAMFARLDVLPGKAMNIPNAEARSESDRNREKLLRAGGRELLGDKGLNCVACHQFNGKAAPGSQGIDLITTTQRLQPGWYNSYLRNPGAFRPRTVMPSAWSGGIAAQKTILDGNTDTQIEAIWYYLSLGTSAADPSGIRGVSTKLSVDDQAKTFRGRSRVAGFRGIAVGLPEKLSYAFNAETGTLSALWQGDFLSVNWSGQGSGDFNPASEPITLAQDVSFANLADENAAWPLLPVMTKEAKTNPDPLYPKNLGYQFRGYFLGDKSVPTFQYRIGTIEVEDRSVAVVAAEQLYLKRSLQLESPSQQSVWFRALTGDIHQESEQVYRSGRLLLTIPKGETKLRTLTDEPKRAELLLHLQIRRGKSALEFQYELLKKK</sequence>
<keyword evidence="1 4" id="KW-0349">Heme</keyword>
<dbReference type="SUPFAM" id="SSF46626">
    <property type="entry name" value="Cytochrome c"/>
    <property type="match status" value="4"/>
</dbReference>
<evidence type="ECO:0000259" key="6">
    <source>
        <dbReference type="PROSITE" id="PS51007"/>
    </source>
</evidence>
<feature type="domain" description="Cytochrome c" evidence="6">
    <location>
        <begin position="248"/>
        <end position="330"/>
    </location>
</feature>
<accession>A0A517YJ86</accession>
<dbReference type="InterPro" id="IPR036909">
    <property type="entry name" value="Cyt_c-like_dom_sf"/>
</dbReference>
<dbReference type="AlphaFoldDB" id="A0A517YJ86"/>
<evidence type="ECO:0000256" key="4">
    <source>
        <dbReference type="PROSITE-ProRule" id="PRU00433"/>
    </source>
</evidence>
<proteinExistence type="predicted"/>
<organism evidence="7 8">
    <name type="scientific">Anatilimnocola aggregata</name>
    <dbReference type="NCBI Taxonomy" id="2528021"/>
    <lineage>
        <taxon>Bacteria</taxon>
        <taxon>Pseudomonadati</taxon>
        <taxon>Planctomycetota</taxon>
        <taxon>Planctomycetia</taxon>
        <taxon>Pirellulales</taxon>
        <taxon>Pirellulaceae</taxon>
        <taxon>Anatilimnocola</taxon>
    </lineage>
</organism>
<dbReference type="GO" id="GO:0009055">
    <property type="term" value="F:electron transfer activity"/>
    <property type="evidence" value="ECO:0007669"/>
    <property type="project" value="InterPro"/>
</dbReference>
<feature type="chain" id="PRO_5021902755" evidence="5">
    <location>
        <begin position="18"/>
        <end position="790"/>
    </location>
</feature>
<evidence type="ECO:0000256" key="2">
    <source>
        <dbReference type="ARBA" id="ARBA00022723"/>
    </source>
</evidence>
<evidence type="ECO:0000313" key="7">
    <source>
        <dbReference type="EMBL" id="QDU30282.1"/>
    </source>
</evidence>
<name>A0A517YJ86_9BACT</name>
<feature type="domain" description="Cytochrome c" evidence="6">
    <location>
        <begin position="447"/>
        <end position="544"/>
    </location>
</feature>
<feature type="domain" description="Cytochrome c" evidence="6">
    <location>
        <begin position="131"/>
        <end position="236"/>
    </location>
</feature>
<dbReference type="RefSeq" id="WP_145095487.1">
    <property type="nucleotide sequence ID" value="NZ_CP036274.1"/>
</dbReference>
<reference evidence="7 8" key="1">
    <citation type="submission" date="2019-02" db="EMBL/GenBank/DDBJ databases">
        <title>Deep-cultivation of Planctomycetes and their phenomic and genomic characterization uncovers novel biology.</title>
        <authorList>
            <person name="Wiegand S."/>
            <person name="Jogler M."/>
            <person name="Boedeker C."/>
            <person name="Pinto D."/>
            <person name="Vollmers J."/>
            <person name="Rivas-Marin E."/>
            <person name="Kohn T."/>
            <person name="Peeters S.H."/>
            <person name="Heuer A."/>
            <person name="Rast P."/>
            <person name="Oberbeckmann S."/>
            <person name="Bunk B."/>
            <person name="Jeske O."/>
            <person name="Meyerdierks A."/>
            <person name="Storesund J.E."/>
            <person name="Kallscheuer N."/>
            <person name="Luecker S."/>
            <person name="Lage O.M."/>
            <person name="Pohl T."/>
            <person name="Merkel B.J."/>
            <person name="Hornburger P."/>
            <person name="Mueller R.-W."/>
            <person name="Bruemmer F."/>
            <person name="Labrenz M."/>
            <person name="Spormann A.M."/>
            <person name="Op den Camp H."/>
            <person name="Overmann J."/>
            <person name="Amann R."/>
            <person name="Jetten M.S.M."/>
            <person name="Mascher T."/>
            <person name="Medema M.H."/>
            <person name="Devos D.P."/>
            <person name="Kaster A.-K."/>
            <person name="Ovreas L."/>
            <person name="Rohde M."/>
            <person name="Galperin M.Y."/>
            <person name="Jogler C."/>
        </authorList>
    </citation>
    <scope>NUCLEOTIDE SEQUENCE [LARGE SCALE GENOMIC DNA]</scope>
    <source>
        <strain evidence="7 8">ETA_A8</strain>
    </source>
</reference>
<feature type="domain" description="Cytochrome c" evidence="6">
    <location>
        <begin position="30"/>
        <end position="119"/>
    </location>
</feature>
<dbReference type="InterPro" id="IPR009056">
    <property type="entry name" value="Cyt_c-like_dom"/>
</dbReference>
<dbReference type="OrthoDB" id="9804649at2"/>
<gene>
    <name evidence="7" type="ORF">ETAA8_54010</name>
</gene>
<dbReference type="KEGG" id="aagg:ETAA8_54010"/>
<evidence type="ECO:0000256" key="5">
    <source>
        <dbReference type="SAM" id="SignalP"/>
    </source>
</evidence>
<dbReference type="Proteomes" id="UP000315017">
    <property type="component" value="Chromosome"/>
</dbReference>